<feature type="transmembrane region" description="Helical" evidence="1">
    <location>
        <begin position="221"/>
        <end position="243"/>
    </location>
</feature>
<evidence type="ECO:0000256" key="1">
    <source>
        <dbReference type="SAM" id="Phobius"/>
    </source>
</evidence>
<accession>A0A0S1SLY3</accession>
<feature type="transmembrane region" description="Helical" evidence="1">
    <location>
        <begin position="118"/>
        <end position="136"/>
    </location>
</feature>
<gene>
    <name evidence="2" type="ORF">PeribacterD1_0089</name>
</gene>
<evidence type="ECO:0000313" key="2">
    <source>
        <dbReference type="EMBL" id="ALM12792.1"/>
    </source>
</evidence>
<feature type="transmembrane region" description="Helical" evidence="1">
    <location>
        <begin position="26"/>
        <end position="46"/>
    </location>
</feature>
<reference evidence="2 3" key="2">
    <citation type="journal article" date="2016" name="PeerJ">
        <title>Analysis of five complete genome sequences for members of the class Peribacteria in the recently recognized Peregrinibacteria bacterial phylum.</title>
        <authorList>
            <person name="Anantharaman K."/>
            <person name="Brown C.T."/>
            <person name="Burstein D."/>
            <person name="Castelle C.J."/>
            <person name="Probst A.J."/>
            <person name="Thomas B.C."/>
            <person name="Williams K.H."/>
            <person name="Banfield J.F."/>
        </authorList>
    </citation>
    <scope>NUCLEOTIDE SEQUENCE [LARGE SCALE GENOMIC DNA]</scope>
    <source>
        <strain evidence="2">RIFOXYD1_FULL_PER-ii_59_16</strain>
    </source>
</reference>
<dbReference type="KEGG" id="prf:PeribacterA2_0089"/>
<feature type="transmembrane region" description="Helical" evidence="1">
    <location>
        <begin position="142"/>
        <end position="164"/>
    </location>
</feature>
<accession>A0A0S1SJI5</accession>
<protein>
    <recommendedName>
        <fullName evidence="4">ABC-2 type transport system permease protein</fullName>
    </recommendedName>
</protein>
<accession>A0A0S1SUV2</accession>
<proteinExistence type="predicted"/>
<reference evidence="3" key="1">
    <citation type="submission" date="2015-10" db="EMBL/GenBank/DDBJ databases">
        <title>Analysis of five complete genome sequences for members of the class Peribacteria in the recently recognized Peregrinibacteria bacterial phylum.</title>
        <authorList>
            <person name="Anantharaman K."/>
            <person name="Brown C.T."/>
            <person name="Burstein D."/>
            <person name="Castelle C.J."/>
            <person name="Probst A.J."/>
            <person name="Thomas B.C."/>
            <person name="Williams K.H."/>
            <person name="Banfield J.F."/>
        </authorList>
    </citation>
    <scope>NUCLEOTIDE SEQUENCE [LARGE SCALE GENOMIC DNA]</scope>
</reference>
<sequence length="251" mass="28499">MRYLLSIYQRAINLHFLRWSRYRADVLVWIVTIWCTLGIQAVFLYVTFTVSGGNFFGYAANEVIGYFGMALVATGIAESVIVGVIISLNKAVWRGNLDHWLLQPPPFLLRLVTEELGIVWYWPHVVVGSGIIFWAFPVSLWFMAFLTAFVASTIEMALVLLFCIPSIRWGRWDPYEGLWEYMENARSIPIGRSRSFMLWLASFGVLQYSLALEVITGRLSILVLLLISACVWALALLLLKVLLRSYGSASS</sequence>
<accession>A0A0S1SL09</accession>
<evidence type="ECO:0008006" key="4">
    <source>
        <dbReference type="Google" id="ProtNLM"/>
    </source>
</evidence>
<name>A0A0S1SLY3_9BACT</name>
<organism evidence="2 3">
    <name type="scientific">Candidatus Peribacter riflensis</name>
    <dbReference type="NCBI Taxonomy" id="1735162"/>
    <lineage>
        <taxon>Bacteria</taxon>
        <taxon>Candidatus Peregrinibacteriota</taxon>
        <taxon>Candidatus Peribacteria</taxon>
        <taxon>Candidatus Peribacterales</taxon>
        <taxon>Candidatus Peribacteraceae</taxon>
        <taxon>Candidatus Peribacter</taxon>
    </lineage>
</organism>
<dbReference type="AlphaFoldDB" id="A0A0S1SLY3"/>
<dbReference type="EMBL" id="CP013065">
    <property type="protein sequence ID" value="ALM12792.1"/>
    <property type="molecule type" value="Genomic_DNA"/>
</dbReference>
<dbReference type="InterPro" id="IPR010390">
    <property type="entry name" value="ABC-2_transporter-like"/>
</dbReference>
<dbReference type="Pfam" id="PF06182">
    <property type="entry name" value="ABC2_membrane_6"/>
    <property type="match status" value="1"/>
</dbReference>
<feature type="transmembrane region" description="Helical" evidence="1">
    <location>
        <begin position="196"/>
        <end position="215"/>
    </location>
</feature>
<keyword evidence="1" id="KW-0812">Transmembrane</keyword>
<feature type="transmembrane region" description="Helical" evidence="1">
    <location>
        <begin position="66"/>
        <end position="88"/>
    </location>
</feature>
<keyword evidence="1" id="KW-0472">Membrane</keyword>
<accession>A0A0S1SQN1</accession>
<keyword evidence="1" id="KW-1133">Transmembrane helix</keyword>
<dbReference type="STRING" id="1735162.PeribacterB2_0089"/>
<evidence type="ECO:0000313" key="3">
    <source>
        <dbReference type="Proteomes" id="UP000069135"/>
    </source>
</evidence>
<dbReference type="Proteomes" id="UP000069135">
    <property type="component" value="Chromosome"/>
</dbReference>